<gene>
    <name evidence="1" type="ORF">Tcan_14020</name>
</gene>
<name>A0A0B2VRH9_TOXCA</name>
<sequence length="267" mass="30799">MAFCLETVKSLVDDCSVMLKPKGSSSARNQIKMLSSTAFLLLMLCATDAMKVSKPGADLLSPLHPDYLSKSLIGMKNSLIYGIRTVDALIVLFDQRAIDQIHDNKIMEKYLDVPLGKTRFRFAQILIAYNEGMVVMFVFLEDISKGRVRTSICEVIQFHRVIHPNKETFTFPYEKYKKCLFTLNSEYESLDKGNIPARYFFRLYKYDRTHKRRPYFAILRFNNITRFTDTFIFFVTPKLFLFTMLPLRQIGTADGGCVKLKQVEVGT</sequence>
<keyword evidence="2" id="KW-1185">Reference proteome</keyword>
<dbReference type="EMBL" id="JPKZ01001031">
    <property type="protein sequence ID" value="KHN84223.1"/>
    <property type="molecule type" value="Genomic_DNA"/>
</dbReference>
<reference evidence="1 2" key="1">
    <citation type="submission" date="2014-11" db="EMBL/GenBank/DDBJ databases">
        <title>Genetic blueprint of the zoonotic pathogen Toxocara canis.</title>
        <authorList>
            <person name="Zhu X.-Q."/>
            <person name="Korhonen P.K."/>
            <person name="Cai H."/>
            <person name="Young N.D."/>
            <person name="Nejsum P."/>
            <person name="von Samson-Himmelstjerna G."/>
            <person name="Boag P.R."/>
            <person name="Tan P."/>
            <person name="Li Q."/>
            <person name="Min J."/>
            <person name="Yang Y."/>
            <person name="Wang X."/>
            <person name="Fang X."/>
            <person name="Hall R.S."/>
            <person name="Hofmann A."/>
            <person name="Sternberg P.W."/>
            <person name="Jex A.R."/>
            <person name="Gasser R.B."/>
        </authorList>
    </citation>
    <scope>NUCLEOTIDE SEQUENCE [LARGE SCALE GENOMIC DNA]</scope>
    <source>
        <strain evidence="1">PN_DK_2014</strain>
    </source>
</reference>
<dbReference type="AlphaFoldDB" id="A0A0B2VRH9"/>
<proteinExistence type="predicted"/>
<dbReference type="Proteomes" id="UP000031036">
    <property type="component" value="Unassembled WGS sequence"/>
</dbReference>
<evidence type="ECO:0000313" key="1">
    <source>
        <dbReference type="EMBL" id="KHN84223.1"/>
    </source>
</evidence>
<comment type="caution">
    <text evidence="1">The sequence shown here is derived from an EMBL/GenBank/DDBJ whole genome shotgun (WGS) entry which is preliminary data.</text>
</comment>
<organism evidence="1 2">
    <name type="scientific">Toxocara canis</name>
    <name type="common">Canine roundworm</name>
    <dbReference type="NCBI Taxonomy" id="6265"/>
    <lineage>
        <taxon>Eukaryota</taxon>
        <taxon>Metazoa</taxon>
        <taxon>Ecdysozoa</taxon>
        <taxon>Nematoda</taxon>
        <taxon>Chromadorea</taxon>
        <taxon>Rhabditida</taxon>
        <taxon>Spirurina</taxon>
        <taxon>Ascaridomorpha</taxon>
        <taxon>Ascaridoidea</taxon>
        <taxon>Toxocaridae</taxon>
        <taxon>Toxocara</taxon>
    </lineage>
</organism>
<protein>
    <submittedName>
        <fullName evidence="1">Uncharacterized protein</fullName>
    </submittedName>
</protein>
<evidence type="ECO:0000313" key="2">
    <source>
        <dbReference type="Proteomes" id="UP000031036"/>
    </source>
</evidence>
<accession>A0A0B2VRH9</accession>